<accession>A0A485L2F2</accession>
<proteinExistence type="predicted"/>
<dbReference type="Proteomes" id="UP000332933">
    <property type="component" value="Unassembled WGS sequence"/>
</dbReference>
<evidence type="ECO:0000313" key="1">
    <source>
        <dbReference type="EMBL" id="KAF0694375.1"/>
    </source>
</evidence>
<name>A0A485L2F2_9STRA</name>
<sequence>MDEAAIRFRVRRATGSSFEHPVANLADYSRKTHWASFAKPTEVVVLQLDTKALVGEIRVFNKNAHAVDVSLAVDDKKDEYIKVKSNVRIPLNREFRIKTGYFPASFIRLAFHRQNQSSVAVYGVQAVGVSCGTLEQNGGPALYNVVGCTTENILFGSSLPASLPKQDCLSDTISGSPAWMKRHQSLLDGHIARLENSLRDYTHPPPRRLAASWLY</sequence>
<evidence type="ECO:0000313" key="2">
    <source>
        <dbReference type="EMBL" id="VFT91562.1"/>
    </source>
</evidence>
<organism evidence="2 3">
    <name type="scientific">Aphanomyces stellatus</name>
    <dbReference type="NCBI Taxonomy" id="120398"/>
    <lineage>
        <taxon>Eukaryota</taxon>
        <taxon>Sar</taxon>
        <taxon>Stramenopiles</taxon>
        <taxon>Oomycota</taxon>
        <taxon>Saprolegniomycetes</taxon>
        <taxon>Saprolegniales</taxon>
        <taxon>Verrucalvaceae</taxon>
        <taxon>Aphanomyces</taxon>
    </lineage>
</organism>
<dbReference type="OrthoDB" id="186842at2759"/>
<dbReference type="PANTHER" id="PTHR35833:SF1">
    <property type="entry name" value="GALACTOSE-BINDING DOMAIN-CONTAINING PROTEIN"/>
    <property type="match status" value="1"/>
</dbReference>
<dbReference type="SUPFAM" id="SSF49785">
    <property type="entry name" value="Galactose-binding domain-like"/>
    <property type="match status" value="1"/>
</dbReference>
<dbReference type="InterPro" id="IPR008979">
    <property type="entry name" value="Galactose-bd-like_sf"/>
</dbReference>
<protein>
    <submittedName>
        <fullName evidence="2">Aste57867_14744 protein</fullName>
    </submittedName>
</protein>
<dbReference type="AlphaFoldDB" id="A0A485L2F2"/>
<gene>
    <name evidence="2" type="primary">Aste57867_14744</name>
    <name evidence="1" type="ORF">As57867_014689</name>
    <name evidence="2" type="ORF">ASTE57867_14744</name>
</gene>
<dbReference type="PANTHER" id="PTHR35833">
    <property type="entry name" value="GALACTOSE-BINDING DOMAIN-LIKE, ARMADILLO-TYPE FOLD PROTEIN-RELATED"/>
    <property type="match status" value="1"/>
</dbReference>
<keyword evidence="3" id="KW-1185">Reference proteome</keyword>
<evidence type="ECO:0000313" key="3">
    <source>
        <dbReference type="Proteomes" id="UP000332933"/>
    </source>
</evidence>
<dbReference type="EMBL" id="CAADRA010005594">
    <property type="protein sequence ID" value="VFT91562.1"/>
    <property type="molecule type" value="Genomic_DNA"/>
</dbReference>
<reference evidence="2 3" key="1">
    <citation type="submission" date="2019-03" db="EMBL/GenBank/DDBJ databases">
        <authorList>
            <person name="Gaulin E."/>
            <person name="Dumas B."/>
        </authorList>
    </citation>
    <scope>NUCLEOTIDE SEQUENCE [LARGE SCALE GENOMIC DNA]</scope>
    <source>
        <strain evidence="2">CBS 568.67</strain>
    </source>
</reference>
<dbReference type="Gene3D" id="2.60.120.260">
    <property type="entry name" value="Galactose-binding domain-like"/>
    <property type="match status" value="1"/>
</dbReference>
<dbReference type="EMBL" id="VJMH01005573">
    <property type="protein sequence ID" value="KAF0694375.1"/>
    <property type="molecule type" value="Genomic_DNA"/>
</dbReference>
<reference evidence="1" key="2">
    <citation type="submission" date="2019-06" db="EMBL/GenBank/DDBJ databases">
        <title>Genomics analysis of Aphanomyces spp. identifies a new class of oomycete effector associated with host adaptation.</title>
        <authorList>
            <person name="Gaulin E."/>
        </authorList>
    </citation>
    <scope>NUCLEOTIDE SEQUENCE</scope>
    <source>
        <strain evidence="1">CBS 578.67</strain>
    </source>
</reference>